<dbReference type="CDD" id="cd12363">
    <property type="entry name" value="RRM_TRA2"/>
    <property type="match status" value="1"/>
</dbReference>
<dbReference type="PROSITE" id="PS50102">
    <property type="entry name" value="RRM"/>
    <property type="match status" value="1"/>
</dbReference>
<evidence type="ECO:0000313" key="5">
    <source>
        <dbReference type="Proteomes" id="UP000717996"/>
    </source>
</evidence>
<feature type="domain" description="RRM" evidence="3">
    <location>
        <begin position="114"/>
        <end position="192"/>
    </location>
</feature>
<dbReference type="InterPro" id="IPR000504">
    <property type="entry name" value="RRM_dom"/>
</dbReference>
<feature type="region of interest" description="Disordered" evidence="2">
    <location>
        <begin position="1"/>
        <end position="108"/>
    </location>
</feature>
<protein>
    <recommendedName>
        <fullName evidence="3">RRM domain-containing protein</fullName>
    </recommendedName>
</protein>
<dbReference type="InterPro" id="IPR050441">
    <property type="entry name" value="RBM"/>
</dbReference>
<dbReference type="Pfam" id="PF00076">
    <property type="entry name" value="RRM_1"/>
    <property type="match status" value="1"/>
</dbReference>
<feature type="compositionally biased region" description="Basic and acidic residues" evidence="2">
    <location>
        <begin position="14"/>
        <end position="27"/>
    </location>
</feature>
<evidence type="ECO:0000259" key="3">
    <source>
        <dbReference type="PROSITE" id="PS50102"/>
    </source>
</evidence>
<evidence type="ECO:0000313" key="4">
    <source>
        <dbReference type="EMBL" id="KAG1546673.1"/>
    </source>
</evidence>
<feature type="compositionally biased region" description="Basic and acidic residues" evidence="2">
    <location>
        <begin position="205"/>
        <end position="215"/>
    </location>
</feature>
<dbReference type="PANTHER" id="PTHR48034">
    <property type="entry name" value="TRANSFORMER-2 SEX-DETERMINING PROTEIN-RELATED"/>
    <property type="match status" value="1"/>
</dbReference>
<dbReference type="InterPro" id="IPR035979">
    <property type="entry name" value="RBD_domain_sf"/>
</dbReference>
<dbReference type="EMBL" id="JAANIT010000543">
    <property type="protein sequence ID" value="KAG1546673.1"/>
    <property type="molecule type" value="Genomic_DNA"/>
</dbReference>
<keyword evidence="1" id="KW-0694">RNA-binding</keyword>
<dbReference type="OMA" id="GFISMST"/>
<accession>A0A9P6YEU7</accession>
<feature type="compositionally biased region" description="Basic residues" evidence="2">
    <location>
        <begin position="59"/>
        <end position="95"/>
    </location>
</feature>
<feature type="compositionally biased region" description="Basic and acidic residues" evidence="2">
    <location>
        <begin position="96"/>
        <end position="108"/>
    </location>
</feature>
<gene>
    <name evidence="4" type="ORF">G6F51_004738</name>
</gene>
<organism evidence="4 5">
    <name type="scientific">Rhizopus oryzae</name>
    <name type="common">Mucormycosis agent</name>
    <name type="synonym">Rhizopus arrhizus var. delemar</name>
    <dbReference type="NCBI Taxonomy" id="64495"/>
    <lineage>
        <taxon>Eukaryota</taxon>
        <taxon>Fungi</taxon>
        <taxon>Fungi incertae sedis</taxon>
        <taxon>Mucoromycota</taxon>
        <taxon>Mucoromycotina</taxon>
        <taxon>Mucoromycetes</taxon>
        <taxon>Mucorales</taxon>
        <taxon>Mucorineae</taxon>
        <taxon>Rhizopodaceae</taxon>
        <taxon>Rhizopus</taxon>
    </lineage>
</organism>
<reference evidence="4" key="1">
    <citation type="journal article" date="2020" name="Microb. Genom.">
        <title>Genetic diversity of clinical and environmental Mucorales isolates obtained from an investigation of mucormycosis cases among solid organ transplant recipients.</title>
        <authorList>
            <person name="Nguyen M.H."/>
            <person name="Kaul D."/>
            <person name="Muto C."/>
            <person name="Cheng S.J."/>
            <person name="Richter R.A."/>
            <person name="Bruno V.M."/>
            <person name="Liu G."/>
            <person name="Beyhan S."/>
            <person name="Sundermann A.J."/>
            <person name="Mounaud S."/>
            <person name="Pasculle A.W."/>
            <person name="Nierman W.C."/>
            <person name="Driscoll E."/>
            <person name="Cumbie R."/>
            <person name="Clancy C.J."/>
            <person name="Dupont C.L."/>
        </authorList>
    </citation>
    <scope>NUCLEOTIDE SEQUENCE</scope>
    <source>
        <strain evidence="4">GL16</strain>
    </source>
</reference>
<evidence type="ECO:0000256" key="1">
    <source>
        <dbReference type="PROSITE-ProRule" id="PRU00176"/>
    </source>
</evidence>
<feature type="compositionally biased region" description="Basic residues" evidence="2">
    <location>
        <begin position="42"/>
        <end position="51"/>
    </location>
</feature>
<dbReference type="AlphaFoldDB" id="A0A9P6YEU7"/>
<dbReference type="SMART" id="SM00360">
    <property type="entry name" value="RRM"/>
    <property type="match status" value="1"/>
</dbReference>
<proteinExistence type="predicted"/>
<comment type="caution">
    <text evidence="4">The sequence shown here is derived from an EMBL/GenBank/DDBJ whole genome shotgun (WGS) entry which is preliminary data.</text>
</comment>
<sequence length="249" mass="30343">MGDVDRPASPLDTYDNRPIDRDDYERRSRSRSKSPKYERRSPSRSRSRTPPRRYSPDRRSRRRSRSRSQSRDYKRKRSYSPRRRSRSPRYRRRSSARKDDKEFHGTREEPEVSNILGVFGLSLRTREADLEDVFHEFGTIEKVTIVYDHRTNRSRGFGFVYFKDQADASRARDALNGMDIDERKIRVDYSVTHRPHTPTPGQYMGERRPDNYDRGRRYRDRRARRSRSRSYDRRRKYYRSRSRSRSWSR</sequence>
<dbReference type="OrthoDB" id="439808at2759"/>
<evidence type="ECO:0000256" key="2">
    <source>
        <dbReference type="SAM" id="MobiDB-lite"/>
    </source>
</evidence>
<feature type="compositionally biased region" description="Basic residues" evidence="2">
    <location>
        <begin position="216"/>
        <end position="249"/>
    </location>
</feature>
<feature type="region of interest" description="Disordered" evidence="2">
    <location>
        <begin position="191"/>
        <end position="249"/>
    </location>
</feature>
<dbReference type="Gene3D" id="3.30.70.330">
    <property type="match status" value="1"/>
</dbReference>
<dbReference type="Proteomes" id="UP000717996">
    <property type="component" value="Unassembled WGS sequence"/>
</dbReference>
<dbReference type="SUPFAM" id="SSF54928">
    <property type="entry name" value="RNA-binding domain, RBD"/>
    <property type="match status" value="1"/>
</dbReference>
<dbReference type="InterPro" id="IPR012677">
    <property type="entry name" value="Nucleotide-bd_a/b_plait_sf"/>
</dbReference>
<name>A0A9P6YEU7_RHIOR</name>
<dbReference type="GO" id="GO:0003723">
    <property type="term" value="F:RNA binding"/>
    <property type="evidence" value="ECO:0007669"/>
    <property type="project" value="UniProtKB-UniRule"/>
</dbReference>